<name>A0ABN0A042_9FIRM</name>
<dbReference type="GeneID" id="70761862"/>
<evidence type="ECO:0000313" key="1">
    <source>
        <dbReference type="EMBL" id="EFF63035.1"/>
    </source>
</evidence>
<dbReference type="RefSeq" id="WP_006785397.1">
    <property type="nucleotide sequence ID" value="NZ_ADMN01000104.1"/>
</dbReference>
<dbReference type="Proteomes" id="UP000002938">
    <property type="component" value="Unassembled WGS sequence"/>
</dbReference>
<dbReference type="InterPro" id="IPR036291">
    <property type="entry name" value="NAD(P)-bd_dom_sf"/>
</dbReference>
<dbReference type="Gene3D" id="3.40.50.720">
    <property type="entry name" value="NAD(P)-binding Rossmann-like Domain"/>
    <property type="match status" value="1"/>
</dbReference>
<keyword evidence="2" id="KW-1185">Reference proteome</keyword>
<reference evidence="1 2" key="1">
    <citation type="journal article" date="2011" name="J. Bacteriol.">
        <title>Draft Genome Sequence of Turicibacter sanguinis PC909, Isolated from Human Feces.</title>
        <authorList>
            <person name="Cuiv P.O."/>
            <person name="Klaassens E.S."/>
            <person name="Durkin A.S."/>
            <person name="Harkins D.M."/>
            <person name="Foster L."/>
            <person name="McCorrison J."/>
            <person name="Torralba M."/>
            <person name="Nelson K.E."/>
            <person name="Morrison M."/>
        </authorList>
    </citation>
    <scope>NUCLEOTIDE SEQUENCE [LARGE SCALE GENOMIC DNA]</scope>
    <source>
        <strain evidence="1 2">PC909</strain>
    </source>
</reference>
<protein>
    <submittedName>
        <fullName evidence="1">Conserved domain protein</fullName>
    </submittedName>
</protein>
<accession>A0ABN0A042</accession>
<dbReference type="EMBL" id="ADMN01000104">
    <property type="protein sequence ID" value="EFF63035.1"/>
    <property type="molecule type" value="Genomic_DNA"/>
</dbReference>
<gene>
    <name evidence="1" type="ORF">CUW_2370</name>
</gene>
<organism evidence="1 2">
    <name type="scientific">Turicibacter sanguinis PC909</name>
    <dbReference type="NCBI Taxonomy" id="702450"/>
    <lineage>
        <taxon>Bacteria</taxon>
        <taxon>Bacillati</taxon>
        <taxon>Bacillota</taxon>
        <taxon>Erysipelotrichia</taxon>
        <taxon>Erysipelotrichales</taxon>
        <taxon>Turicibacteraceae</taxon>
        <taxon>Turicibacter</taxon>
    </lineage>
</organism>
<evidence type="ECO:0000313" key="2">
    <source>
        <dbReference type="Proteomes" id="UP000002938"/>
    </source>
</evidence>
<sequence>MARGVLVTGGAHGIGKQICLDFLSLGDFVCFIDIDEEKSCEFEKSHPNLFLW</sequence>
<dbReference type="SUPFAM" id="SSF51735">
    <property type="entry name" value="NAD(P)-binding Rossmann-fold domains"/>
    <property type="match status" value="1"/>
</dbReference>
<proteinExistence type="predicted"/>
<comment type="caution">
    <text evidence="1">The sequence shown here is derived from an EMBL/GenBank/DDBJ whole genome shotgun (WGS) entry which is preliminary data.</text>
</comment>